<dbReference type="Gramene" id="PRQ33707">
    <property type="protein sequence ID" value="PRQ33707"/>
    <property type="gene ID" value="RchiOBHm_Chr5g0060631"/>
</dbReference>
<feature type="compositionally biased region" description="Polar residues" evidence="1">
    <location>
        <begin position="233"/>
        <end position="244"/>
    </location>
</feature>
<evidence type="ECO:0000313" key="2">
    <source>
        <dbReference type="EMBL" id="PRQ33707.1"/>
    </source>
</evidence>
<keyword evidence="3" id="KW-1185">Reference proteome</keyword>
<dbReference type="Proteomes" id="UP000238479">
    <property type="component" value="Chromosome 5"/>
</dbReference>
<feature type="region of interest" description="Disordered" evidence="1">
    <location>
        <begin position="210"/>
        <end position="252"/>
    </location>
</feature>
<reference evidence="2 3" key="1">
    <citation type="journal article" date="2018" name="Nat. Genet.">
        <title>The Rosa genome provides new insights in the design of modern roses.</title>
        <authorList>
            <person name="Bendahmane M."/>
        </authorList>
    </citation>
    <scope>NUCLEOTIDE SEQUENCE [LARGE SCALE GENOMIC DNA]</scope>
    <source>
        <strain evidence="3">cv. Old Blush</strain>
    </source>
</reference>
<dbReference type="AlphaFoldDB" id="A0A2P6QHR0"/>
<sequence length="252" mass="29259">MHTQPSVDDTHINMDKDADEVTADVTPNPSMRHQRRKAMKEAIRRKGKTKEIIAINQKELSAKEKRDEEFVQHLQDQQQQLEYIRLQMDMQNEAFKIQEREDRIMEREERIMEMDTSKMTPTKKKYWQRKQKKIAEREDDDSGRSNFQTHFLGYPQPHFTGGYHPQPPFAGAFTQSPLTGRLQQPHFTGGYYPQPHFIGAFPQPPLTGGFPPPTLTGGYYPQPPFLPQPHLSHFSTDESTNLNPNDDHSSTN</sequence>
<evidence type="ECO:0000256" key="1">
    <source>
        <dbReference type="SAM" id="MobiDB-lite"/>
    </source>
</evidence>
<comment type="caution">
    <text evidence="2">The sequence shown here is derived from an EMBL/GenBank/DDBJ whole genome shotgun (WGS) entry which is preliminary data.</text>
</comment>
<dbReference type="EMBL" id="PDCK01000043">
    <property type="protein sequence ID" value="PRQ33707.1"/>
    <property type="molecule type" value="Genomic_DNA"/>
</dbReference>
<protein>
    <submittedName>
        <fullName evidence="2">Putative No apical meristem-associated domain-containing protein</fullName>
    </submittedName>
</protein>
<feature type="region of interest" description="Disordered" evidence="1">
    <location>
        <begin position="1"/>
        <end position="35"/>
    </location>
</feature>
<organism evidence="2 3">
    <name type="scientific">Rosa chinensis</name>
    <name type="common">China rose</name>
    <dbReference type="NCBI Taxonomy" id="74649"/>
    <lineage>
        <taxon>Eukaryota</taxon>
        <taxon>Viridiplantae</taxon>
        <taxon>Streptophyta</taxon>
        <taxon>Embryophyta</taxon>
        <taxon>Tracheophyta</taxon>
        <taxon>Spermatophyta</taxon>
        <taxon>Magnoliopsida</taxon>
        <taxon>eudicotyledons</taxon>
        <taxon>Gunneridae</taxon>
        <taxon>Pentapetalae</taxon>
        <taxon>rosids</taxon>
        <taxon>fabids</taxon>
        <taxon>Rosales</taxon>
        <taxon>Rosaceae</taxon>
        <taxon>Rosoideae</taxon>
        <taxon>Rosoideae incertae sedis</taxon>
        <taxon>Rosa</taxon>
    </lineage>
</organism>
<accession>A0A2P6QHR0</accession>
<gene>
    <name evidence="2" type="ORF">RchiOBHm_Chr5g0060631</name>
</gene>
<name>A0A2P6QHR0_ROSCH</name>
<proteinExistence type="predicted"/>
<evidence type="ECO:0000313" key="3">
    <source>
        <dbReference type="Proteomes" id="UP000238479"/>
    </source>
</evidence>
<feature type="region of interest" description="Disordered" evidence="1">
    <location>
        <begin position="131"/>
        <end position="176"/>
    </location>
</feature>